<sequence>MKKTALFSGEPAPFIMELPNYHWPRLKNSFRQTIERSKSFVKKAGTIIFACSVFIWFLSSFNWQFKMVTTDQSLLALLGKGLAPLFVPLGWGNWQATVATLTGLIAKENVVGTFGILYAHLPEISETGKEFWPLFSTSLTPVAGYSFLLFNLLCAPCFAAVGAIRREMSDWRWTTLAISYQCGLAYLVSFLVYQLASVLLGYHSFSLGTGIAITLLIGLIGWLILPQKKPSKIYQGLNFTRKEEESMSTIIISVVIFSLVILVVYRYGIKKKSSCDCSVTDCPINKKHL</sequence>
<keyword evidence="1" id="KW-0472">Membrane</keyword>
<feature type="transmembrane region" description="Helical" evidence="1">
    <location>
        <begin position="44"/>
        <end position="65"/>
    </location>
</feature>
<dbReference type="Proteomes" id="UP000188246">
    <property type="component" value="Chromosome"/>
</dbReference>
<dbReference type="STRING" id="633807.BW732_08655"/>
<feature type="transmembrane region" description="Helical" evidence="1">
    <location>
        <begin position="246"/>
        <end position="268"/>
    </location>
</feature>
<evidence type="ECO:0000259" key="3">
    <source>
        <dbReference type="Pfam" id="PF07670"/>
    </source>
</evidence>
<accession>A0A1Q2D780</accession>
<reference evidence="4 5" key="1">
    <citation type="journal article" date="2010" name="Int. J. Syst. Evol. Microbiol.">
        <title>Vagococcus penaei sp. nov., isolated from spoilage microbiota of cooked shrimp (Penaeus vannamei).</title>
        <authorList>
            <person name="Jaffres E."/>
            <person name="Prevost H."/>
            <person name="Rossero A."/>
            <person name="Joffraud J.J."/>
            <person name="Dousset X."/>
        </authorList>
    </citation>
    <scope>NUCLEOTIDE SEQUENCE [LARGE SCALE GENOMIC DNA]</scope>
    <source>
        <strain evidence="4 5">CD276</strain>
    </source>
</reference>
<feature type="transmembrane region" description="Helical" evidence="1">
    <location>
        <begin position="176"/>
        <end position="196"/>
    </location>
</feature>
<proteinExistence type="predicted"/>
<gene>
    <name evidence="4" type="ORF">BW732_08655</name>
</gene>
<feature type="transmembrane region" description="Helical" evidence="1">
    <location>
        <begin position="142"/>
        <end position="164"/>
    </location>
</feature>
<feature type="domain" description="Ferrous iron transport protein B C-terminal" evidence="2">
    <location>
        <begin position="1"/>
        <end position="36"/>
    </location>
</feature>
<dbReference type="InterPro" id="IPR011642">
    <property type="entry name" value="Gate_dom"/>
</dbReference>
<evidence type="ECO:0000259" key="2">
    <source>
        <dbReference type="Pfam" id="PF07664"/>
    </source>
</evidence>
<name>A0A1Q2D780_9ENTE</name>
<feature type="transmembrane region" description="Helical" evidence="1">
    <location>
        <begin position="202"/>
        <end position="225"/>
    </location>
</feature>
<feature type="domain" description="Nucleoside transporter/FeoB GTPase Gate" evidence="3">
    <location>
        <begin position="41"/>
        <end position="170"/>
    </location>
</feature>
<dbReference type="PANTHER" id="PTHR43185:SF1">
    <property type="entry name" value="FE(2+) TRANSPORTER FEOB"/>
    <property type="match status" value="1"/>
</dbReference>
<dbReference type="EMBL" id="CP019609">
    <property type="protein sequence ID" value="AQP54286.1"/>
    <property type="molecule type" value="Genomic_DNA"/>
</dbReference>
<protein>
    <recommendedName>
        <fullName evidence="6">Nucleoside transporter/FeoB GTPase Gate domain-containing protein</fullName>
    </recommendedName>
</protein>
<dbReference type="InterPro" id="IPR011640">
    <property type="entry name" value="Fe2_transport_prot_B_C"/>
</dbReference>
<organism evidence="4 5">
    <name type="scientific">Vagococcus penaei</name>
    <dbReference type="NCBI Taxonomy" id="633807"/>
    <lineage>
        <taxon>Bacteria</taxon>
        <taxon>Bacillati</taxon>
        <taxon>Bacillota</taxon>
        <taxon>Bacilli</taxon>
        <taxon>Lactobacillales</taxon>
        <taxon>Enterococcaceae</taxon>
        <taxon>Vagococcus</taxon>
    </lineage>
</organism>
<dbReference type="Pfam" id="PF07670">
    <property type="entry name" value="Gate"/>
    <property type="match status" value="1"/>
</dbReference>
<dbReference type="Pfam" id="PF07664">
    <property type="entry name" value="FeoB_C"/>
    <property type="match status" value="1"/>
</dbReference>
<keyword evidence="1" id="KW-0812">Transmembrane</keyword>
<evidence type="ECO:0000256" key="1">
    <source>
        <dbReference type="SAM" id="Phobius"/>
    </source>
</evidence>
<keyword evidence="1" id="KW-1133">Transmembrane helix</keyword>
<dbReference type="PANTHER" id="PTHR43185">
    <property type="entry name" value="FERROUS IRON TRANSPORT PROTEIN B"/>
    <property type="match status" value="1"/>
</dbReference>
<dbReference type="InterPro" id="IPR050860">
    <property type="entry name" value="FeoB_GTPase"/>
</dbReference>
<dbReference type="KEGG" id="vpi:BW732_08655"/>
<evidence type="ECO:0008006" key="6">
    <source>
        <dbReference type="Google" id="ProtNLM"/>
    </source>
</evidence>
<keyword evidence="5" id="KW-1185">Reference proteome</keyword>
<dbReference type="GO" id="GO:0015093">
    <property type="term" value="F:ferrous iron transmembrane transporter activity"/>
    <property type="evidence" value="ECO:0007669"/>
    <property type="project" value="InterPro"/>
</dbReference>
<dbReference type="GO" id="GO:0005886">
    <property type="term" value="C:plasma membrane"/>
    <property type="evidence" value="ECO:0007669"/>
    <property type="project" value="TreeGrafter"/>
</dbReference>
<dbReference type="AlphaFoldDB" id="A0A1Q2D780"/>
<evidence type="ECO:0000313" key="4">
    <source>
        <dbReference type="EMBL" id="AQP54286.1"/>
    </source>
</evidence>
<evidence type="ECO:0000313" key="5">
    <source>
        <dbReference type="Proteomes" id="UP000188246"/>
    </source>
</evidence>